<dbReference type="SUPFAM" id="SSF51011">
    <property type="entry name" value="Glycosyl hydrolase domain"/>
    <property type="match status" value="1"/>
</dbReference>
<dbReference type="GO" id="GO:0043169">
    <property type="term" value="F:cation binding"/>
    <property type="evidence" value="ECO:0007669"/>
    <property type="project" value="InterPro"/>
</dbReference>
<accession>A0A3M0HTZ3</accession>
<dbReference type="InterPro" id="IPR013780">
    <property type="entry name" value="Glyco_hydro_b"/>
</dbReference>
<dbReference type="InterPro" id="IPR006048">
    <property type="entry name" value="A-amylase/branching_C"/>
</dbReference>
<dbReference type="EMBL" id="PENI01000048">
    <property type="protein sequence ID" value="RMB80024.1"/>
    <property type="molecule type" value="Genomic_DNA"/>
</dbReference>
<feature type="domain" description="Alpha-amylase/branching enzyme C-terminal all beta" evidence="1">
    <location>
        <begin position="3"/>
        <end position="69"/>
    </location>
</feature>
<dbReference type="Gene3D" id="2.60.40.1180">
    <property type="entry name" value="Golgi alpha-mannosidase II"/>
    <property type="match status" value="1"/>
</dbReference>
<evidence type="ECO:0000313" key="3">
    <source>
        <dbReference type="Proteomes" id="UP000270471"/>
    </source>
</evidence>
<organism evidence="2 3">
    <name type="scientific">Streptomyces shenzhenensis</name>
    <dbReference type="NCBI Taxonomy" id="943815"/>
    <lineage>
        <taxon>Bacteria</taxon>
        <taxon>Bacillati</taxon>
        <taxon>Actinomycetota</taxon>
        <taxon>Actinomycetes</taxon>
        <taxon>Kitasatosporales</taxon>
        <taxon>Streptomycetaceae</taxon>
        <taxon>Streptomyces</taxon>
    </lineage>
</organism>
<dbReference type="GO" id="GO:0005975">
    <property type="term" value="P:carbohydrate metabolic process"/>
    <property type="evidence" value="ECO:0007669"/>
    <property type="project" value="InterPro"/>
</dbReference>
<proteinExistence type="predicted"/>
<reference evidence="2 3" key="1">
    <citation type="submission" date="2017-11" db="EMBL/GenBank/DDBJ databases">
        <title>Draft genome of actinobacteria isolated from guarana (Paullinia cupana (Mart.) Ducke.</title>
        <authorList>
            <person name="Siqueira K.A."/>
            <person name="Liotti R.G."/>
            <person name="Mendes T.A.O."/>
            <person name="Soares M.A."/>
        </authorList>
    </citation>
    <scope>NUCLEOTIDE SEQUENCE [LARGE SCALE GENOMIC DNA]</scope>
    <source>
        <strain evidence="2 3">193</strain>
    </source>
</reference>
<gene>
    <name evidence="2" type="ORF">CTZ28_42085</name>
</gene>
<dbReference type="GO" id="GO:0003824">
    <property type="term" value="F:catalytic activity"/>
    <property type="evidence" value="ECO:0007669"/>
    <property type="project" value="InterPro"/>
</dbReference>
<name>A0A3M0HTZ3_9ACTN</name>
<protein>
    <recommendedName>
        <fullName evidence="1">Alpha-amylase/branching enzyme C-terminal all beta domain-containing protein</fullName>
    </recommendedName>
</protein>
<sequence length="73" mass="7925">MLSVSHFSPLVRHDYRLGVPHDIPAWHEALNTDNARYGGSDVTGRGLAVPHDGHLRVTLPPLATVWLVPAPAV</sequence>
<evidence type="ECO:0000313" key="2">
    <source>
        <dbReference type="EMBL" id="RMB80024.1"/>
    </source>
</evidence>
<dbReference type="Pfam" id="PF02806">
    <property type="entry name" value="Alpha-amylase_C"/>
    <property type="match status" value="1"/>
</dbReference>
<dbReference type="Proteomes" id="UP000270471">
    <property type="component" value="Unassembled WGS sequence"/>
</dbReference>
<keyword evidence="3" id="KW-1185">Reference proteome</keyword>
<dbReference type="AlphaFoldDB" id="A0A3M0HTZ3"/>
<comment type="caution">
    <text evidence="2">The sequence shown here is derived from an EMBL/GenBank/DDBJ whole genome shotgun (WGS) entry which is preliminary data.</text>
</comment>
<evidence type="ECO:0000259" key="1">
    <source>
        <dbReference type="Pfam" id="PF02806"/>
    </source>
</evidence>